<evidence type="ECO:0000313" key="1">
    <source>
        <dbReference type="EMBL" id="MBR9971108.1"/>
    </source>
</evidence>
<comment type="caution">
    <text evidence="1">The sequence shown here is derived from an EMBL/GenBank/DDBJ whole genome shotgun (WGS) entry which is preliminary data.</text>
</comment>
<evidence type="ECO:0000313" key="2">
    <source>
        <dbReference type="Proteomes" id="UP000680714"/>
    </source>
</evidence>
<accession>A0ABS5IBI0</accession>
<gene>
    <name evidence="1" type="ORF">KEC16_05205</name>
</gene>
<sequence length="283" mass="30547">MRNAWTFLAGVFFAGYVMLWSAPIAVVMAVLAGWGGHINLFHAFSAESVFGVRDMDGRLQARMVNVSFRPTMVAVAGDPRPRRLLLRLEVIDANVFDGSAGQGRVRLDAWPLDDSVDLLKPPLYTVVAPGRRGVIDDDSVLMVEAGTRRSAYSLATGGWLYDSDGAVTAFTVDGGRHRLLAAAAADDEMPVGSVAVVTYASPQGVLKRLLVGASDPTRARLLRTSVSLIHPQLRTEPTGLRWIDLAMPAGTIRVPLIGDTLDLARAEVPMGLSIREFRPWQGG</sequence>
<reference evidence="1 2" key="1">
    <citation type="submission" date="2021-04" db="EMBL/GenBank/DDBJ databases">
        <title>Magnetospirillum sulfuroxidans sp. nov., a facultative chemolithoautotrophic sulfur-oxidizing alphaproteobacterium isolated from freshwater sediment and proposals for Paramagetospirillum gen. nov., and Magnetospirillaceae fam. nov.</title>
        <authorList>
            <person name="Koziaeva V."/>
            <person name="Geelhoed J.S."/>
            <person name="Sorokin D.Y."/>
            <person name="Grouzdev D.S."/>
        </authorList>
    </citation>
    <scope>NUCLEOTIDE SEQUENCE [LARGE SCALE GENOMIC DNA]</scope>
    <source>
        <strain evidence="1 2">J10</strain>
    </source>
</reference>
<proteinExistence type="predicted"/>
<keyword evidence="2" id="KW-1185">Reference proteome</keyword>
<name>A0ABS5IBI0_9PROT</name>
<protein>
    <recommendedName>
        <fullName evidence="3">DUF58 domain-containing protein</fullName>
    </recommendedName>
</protein>
<dbReference type="RefSeq" id="WP_211546623.1">
    <property type="nucleotide sequence ID" value="NZ_JAGTUF010000003.1"/>
</dbReference>
<dbReference type="Proteomes" id="UP000680714">
    <property type="component" value="Unassembled WGS sequence"/>
</dbReference>
<evidence type="ECO:0008006" key="3">
    <source>
        <dbReference type="Google" id="ProtNLM"/>
    </source>
</evidence>
<dbReference type="EMBL" id="JAGTUF010000003">
    <property type="protein sequence ID" value="MBR9971108.1"/>
    <property type="molecule type" value="Genomic_DNA"/>
</dbReference>
<organism evidence="1 2">
    <name type="scientific">Magnetospirillum sulfuroxidans</name>
    <dbReference type="NCBI Taxonomy" id="611300"/>
    <lineage>
        <taxon>Bacteria</taxon>
        <taxon>Pseudomonadati</taxon>
        <taxon>Pseudomonadota</taxon>
        <taxon>Alphaproteobacteria</taxon>
        <taxon>Rhodospirillales</taxon>
        <taxon>Rhodospirillaceae</taxon>
        <taxon>Magnetospirillum</taxon>
    </lineage>
</organism>